<feature type="transmembrane region" description="Helical" evidence="7">
    <location>
        <begin position="173"/>
        <end position="195"/>
    </location>
</feature>
<reference evidence="9 10" key="1">
    <citation type="submission" date="2024-01" db="EMBL/GenBank/DDBJ databases">
        <title>The genomes of 5 underutilized Papilionoideae crops provide insights into root nodulation and disease resistanc.</title>
        <authorList>
            <person name="Jiang F."/>
        </authorList>
    </citation>
    <scope>NUCLEOTIDE SEQUENCE [LARGE SCALE GENOMIC DNA]</scope>
    <source>
        <strain evidence="9">JINMINGXINNONG_FW02</strain>
        <tissue evidence="9">Leaves</tissue>
    </source>
</reference>
<comment type="caution">
    <text evidence="9">The sequence shown here is derived from an EMBL/GenBank/DDBJ whole genome shotgun (WGS) entry which is preliminary data.</text>
</comment>
<keyword evidence="10" id="KW-1185">Reference proteome</keyword>
<evidence type="ECO:0000256" key="7">
    <source>
        <dbReference type="SAM" id="Phobius"/>
    </source>
</evidence>
<name>A0AAN9RM48_PHACN</name>
<feature type="transmembrane region" description="Helical" evidence="7">
    <location>
        <begin position="215"/>
        <end position="240"/>
    </location>
</feature>
<evidence type="ECO:0000256" key="1">
    <source>
        <dbReference type="ARBA" id="ARBA00004141"/>
    </source>
</evidence>
<dbReference type="Proteomes" id="UP001374584">
    <property type="component" value="Unassembled WGS sequence"/>
</dbReference>
<sequence length="249" mass="28870">MSIYVLLFWLQNEQRRCKRQQICNKLIPSSPFILKQEKLIMQDISVAMEEKLKEEKKWWKKGIEKMTNWLAIKNKDEWLKDMRGNLSLAATIITTMTFQTAINPPGGVRPATENGYVECPKNLDGNPCPGESVLAIVHPEAYVKFLLSNTICFVSSLAMCLLLVSGFPLNHRFFIWLLSICMCITMTTLTLTYMIGADMVTPYPIWYKTQTMYNYVLYIWLTLVALVTLVLCLRLFVWFVTKCLGKRKR</sequence>
<evidence type="ECO:0000256" key="5">
    <source>
        <dbReference type="ARBA" id="ARBA00023043"/>
    </source>
</evidence>
<dbReference type="PANTHER" id="PTHR24186">
    <property type="entry name" value="PROTEIN PHOSPHATASE 1 REGULATORY SUBUNIT"/>
    <property type="match status" value="1"/>
</dbReference>
<feature type="transmembrane region" description="Helical" evidence="7">
    <location>
        <begin position="145"/>
        <end position="164"/>
    </location>
</feature>
<keyword evidence="6 7" id="KW-0472">Membrane</keyword>
<dbReference type="AlphaFoldDB" id="A0AAN9RM48"/>
<dbReference type="Pfam" id="PF13962">
    <property type="entry name" value="PGG"/>
    <property type="match status" value="1"/>
</dbReference>
<dbReference type="InterPro" id="IPR026961">
    <property type="entry name" value="PGG_dom"/>
</dbReference>
<dbReference type="EMBL" id="JAYMYR010000001">
    <property type="protein sequence ID" value="KAK7381815.1"/>
    <property type="molecule type" value="Genomic_DNA"/>
</dbReference>
<evidence type="ECO:0000313" key="9">
    <source>
        <dbReference type="EMBL" id="KAK7381815.1"/>
    </source>
</evidence>
<keyword evidence="3" id="KW-0677">Repeat</keyword>
<evidence type="ECO:0000256" key="2">
    <source>
        <dbReference type="ARBA" id="ARBA00022692"/>
    </source>
</evidence>
<feature type="domain" description="PGG" evidence="8">
    <location>
        <begin position="77"/>
        <end position="197"/>
    </location>
</feature>
<evidence type="ECO:0000256" key="6">
    <source>
        <dbReference type="ARBA" id="ARBA00023136"/>
    </source>
</evidence>
<gene>
    <name evidence="9" type="ORF">VNO80_00362</name>
</gene>
<organism evidence="9 10">
    <name type="scientific">Phaseolus coccineus</name>
    <name type="common">Scarlet runner bean</name>
    <name type="synonym">Phaseolus multiflorus</name>
    <dbReference type="NCBI Taxonomy" id="3886"/>
    <lineage>
        <taxon>Eukaryota</taxon>
        <taxon>Viridiplantae</taxon>
        <taxon>Streptophyta</taxon>
        <taxon>Embryophyta</taxon>
        <taxon>Tracheophyta</taxon>
        <taxon>Spermatophyta</taxon>
        <taxon>Magnoliopsida</taxon>
        <taxon>eudicotyledons</taxon>
        <taxon>Gunneridae</taxon>
        <taxon>Pentapetalae</taxon>
        <taxon>rosids</taxon>
        <taxon>fabids</taxon>
        <taxon>Fabales</taxon>
        <taxon>Fabaceae</taxon>
        <taxon>Papilionoideae</taxon>
        <taxon>50 kb inversion clade</taxon>
        <taxon>NPAAA clade</taxon>
        <taxon>indigoferoid/millettioid clade</taxon>
        <taxon>Phaseoleae</taxon>
        <taxon>Phaseolus</taxon>
    </lineage>
</organism>
<proteinExistence type="predicted"/>
<dbReference type="GO" id="GO:0005886">
    <property type="term" value="C:plasma membrane"/>
    <property type="evidence" value="ECO:0007669"/>
    <property type="project" value="TreeGrafter"/>
</dbReference>
<accession>A0AAN9RM48</accession>
<protein>
    <recommendedName>
        <fullName evidence="8">PGG domain-containing protein</fullName>
    </recommendedName>
</protein>
<comment type="subcellular location">
    <subcellularLocation>
        <location evidence="1">Membrane</location>
        <topology evidence="1">Multi-pass membrane protein</topology>
    </subcellularLocation>
</comment>
<keyword evidence="5" id="KW-0040">ANK repeat</keyword>
<keyword evidence="4 7" id="KW-1133">Transmembrane helix</keyword>
<evidence type="ECO:0000313" key="10">
    <source>
        <dbReference type="Proteomes" id="UP001374584"/>
    </source>
</evidence>
<dbReference type="PANTHER" id="PTHR24186:SF37">
    <property type="entry name" value="PGG DOMAIN-CONTAINING PROTEIN"/>
    <property type="match status" value="1"/>
</dbReference>
<evidence type="ECO:0000256" key="4">
    <source>
        <dbReference type="ARBA" id="ARBA00022989"/>
    </source>
</evidence>
<keyword evidence="2 7" id="KW-0812">Transmembrane</keyword>
<evidence type="ECO:0000256" key="3">
    <source>
        <dbReference type="ARBA" id="ARBA00022737"/>
    </source>
</evidence>
<evidence type="ECO:0000259" key="8">
    <source>
        <dbReference type="Pfam" id="PF13962"/>
    </source>
</evidence>